<keyword evidence="2 10" id="KW-0813">Transport</keyword>
<evidence type="ECO:0000256" key="8">
    <source>
        <dbReference type="ARBA" id="ARBA00029691"/>
    </source>
</evidence>
<evidence type="ECO:0000256" key="1">
    <source>
        <dbReference type="ARBA" id="ARBA00005443"/>
    </source>
</evidence>
<evidence type="ECO:0000256" key="6">
    <source>
        <dbReference type="ARBA" id="ARBA00023140"/>
    </source>
</evidence>
<evidence type="ECO:0000256" key="9">
    <source>
        <dbReference type="ARBA" id="ARBA00046271"/>
    </source>
</evidence>
<keyword evidence="6 10" id="KW-0576">Peroxisome</keyword>
<dbReference type="InterPro" id="IPR006785">
    <property type="entry name" value="Pex14_N"/>
</dbReference>
<dbReference type="Pfam" id="PF04695">
    <property type="entry name" value="Pex14_N"/>
    <property type="match status" value="1"/>
</dbReference>
<dbReference type="InterPro" id="IPR025655">
    <property type="entry name" value="PEX14"/>
</dbReference>
<dbReference type="Gene3D" id="1.10.10.10">
    <property type="entry name" value="Winged helix-like DNA-binding domain superfamily/Winged helix DNA-binding domain"/>
    <property type="match status" value="1"/>
</dbReference>
<dbReference type="EnsemblMetazoa" id="AALFPA23_017914.R26258">
    <property type="protein sequence ID" value="AALFPA23_017914.P26258"/>
    <property type="gene ID" value="AALFPA23_017914"/>
</dbReference>
<dbReference type="Proteomes" id="UP000069940">
    <property type="component" value="Unassembled WGS sequence"/>
</dbReference>
<dbReference type="GeneID" id="109403058"/>
<feature type="domain" description="Peroxisome membrane anchor protein Pex14p N-terminal" evidence="12">
    <location>
        <begin position="29"/>
        <end position="70"/>
    </location>
</feature>
<feature type="compositionally biased region" description="Polar residues" evidence="11">
    <location>
        <begin position="235"/>
        <end position="244"/>
    </location>
</feature>
<dbReference type="RefSeq" id="XP_019531337.2">
    <property type="nucleotide sequence ID" value="XM_019675792.3"/>
</dbReference>
<accession>A0ABM1ZF92</accession>
<evidence type="ECO:0000313" key="13">
    <source>
        <dbReference type="EnsemblMetazoa" id="AALFPA23_017914.P26258"/>
    </source>
</evidence>
<keyword evidence="4" id="KW-0811">Translocation</keyword>
<comment type="similarity">
    <text evidence="1 10">Belongs to the peroxin-14 family.</text>
</comment>
<evidence type="ECO:0000259" key="12">
    <source>
        <dbReference type="Pfam" id="PF04695"/>
    </source>
</evidence>
<evidence type="ECO:0000256" key="4">
    <source>
        <dbReference type="ARBA" id="ARBA00023010"/>
    </source>
</evidence>
<comment type="subcellular location">
    <subcellularLocation>
        <location evidence="9 10">Peroxisome membrane</location>
    </subcellularLocation>
</comment>
<protein>
    <recommendedName>
        <fullName evidence="7 10">Peroxisomal membrane protein PEX14</fullName>
    </recommendedName>
    <alternativeName>
        <fullName evidence="8 10">Peroxin-14</fullName>
    </alternativeName>
</protein>
<evidence type="ECO:0000313" key="14">
    <source>
        <dbReference type="Proteomes" id="UP000069940"/>
    </source>
</evidence>
<reference evidence="14" key="1">
    <citation type="journal article" date="2015" name="Proc. Natl. Acad. Sci. U.S.A.">
        <title>Genome sequence of the Asian Tiger mosquito, Aedes albopictus, reveals insights into its biology, genetics, and evolution.</title>
        <authorList>
            <person name="Chen X.G."/>
            <person name="Jiang X."/>
            <person name="Gu J."/>
            <person name="Xu M."/>
            <person name="Wu Y."/>
            <person name="Deng Y."/>
            <person name="Zhang C."/>
            <person name="Bonizzoni M."/>
            <person name="Dermauw W."/>
            <person name="Vontas J."/>
            <person name="Armbruster P."/>
            <person name="Huang X."/>
            <person name="Yang Y."/>
            <person name="Zhang H."/>
            <person name="He W."/>
            <person name="Peng H."/>
            <person name="Liu Y."/>
            <person name="Wu K."/>
            <person name="Chen J."/>
            <person name="Lirakis M."/>
            <person name="Topalis P."/>
            <person name="Van Leeuwen T."/>
            <person name="Hall A.B."/>
            <person name="Jiang X."/>
            <person name="Thorpe C."/>
            <person name="Mueller R.L."/>
            <person name="Sun C."/>
            <person name="Waterhouse R.M."/>
            <person name="Yan G."/>
            <person name="Tu Z.J."/>
            <person name="Fang X."/>
            <person name="James A.A."/>
        </authorList>
    </citation>
    <scope>NUCLEOTIDE SEQUENCE [LARGE SCALE GENOMIC DNA]</scope>
    <source>
        <strain evidence="14">Foshan</strain>
    </source>
</reference>
<keyword evidence="14" id="KW-1185">Reference proteome</keyword>
<name>A0ABM1ZF92_AEDAL</name>
<feature type="region of interest" description="Disordered" evidence="11">
    <location>
        <begin position="230"/>
        <end position="282"/>
    </location>
</feature>
<keyword evidence="5 10" id="KW-0472">Membrane</keyword>
<evidence type="ECO:0000256" key="2">
    <source>
        <dbReference type="ARBA" id="ARBA00022448"/>
    </source>
</evidence>
<feature type="region of interest" description="Disordered" evidence="11">
    <location>
        <begin position="1"/>
        <end position="28"/>
    </location>
</feature>
<dbReference type="PANTHER" id="PTHR23058:SF0">
    <property type="entry name" value="PEROXISOMAL MEMBRANE PROTEIN PEX14"/>
    <property type="match status" value="1"/>
</dbReference>
<proteinExistence type="inferred from homology"/>
<dbReference type="InterPro" id="IPR036388">
    <property type="entry name" value="WH-like_DNA-bd_sf"/>
</dbReference>
<evidence type="ECO:0000256" key="10">
    <source>
        <dbReference type="RuleBase" id="RU367032"/>
    </source>
</evidence>
<comment type="function">
    <text evidence="10">Component of the PEX13-PEX14 docking complex, a translocon channel that specifically mediates the import of peroxisomal cargo proteins bound to PEX5 receptor. The PEX13-PEX14 docking complex forms a large import pore which can be opened to a diameter of about 9 nm. Mechanistically, PEX5 receptor along with cargo proteins associates with the PEX14 subunit of the PEX13-PEX14 docking complex in the cytosol, leading to the insertion of the receptor into the organelle membrane with the concomitant translocation of the cargo into the peroxisome matrix.</text>
</comment>
<organism evidence="13 14">
    <name type="scientific">Aedes albopictus</name>
    <name type="common">Asian tiger mosquito</name>
    <name type="synonym">Stegomyia albopicta</name>
    <dbReference type="NCBI Taxonomy" id="7160"/>
    <lineage>
        <taxon>Eukaryota</taxon>
        <taxon>Metazoa</taxon>
        <taxon>Ecdysozoa</taxon>
        <taxon>Arthropoda</taxon>
        <taxon>Hexapoda</taxon>
        <taxon>Insecta</taxon>
        <taxon>Pterygota</taxon>
        <taxon>Neoptera</taxon>
        <taxon>Endopterygota</taxon>
        <taxon>Diptera</taxon>
        <taxon>Nematocera</taxon>
        <taxon>Culicoidea</taxon>
        <taxon>Culicidae</taxon>
        <taxon>Culicinae</taxon>
        <taxon>Aedini</taxon>
        <taxon>Aedes</taxon>
        <taxon>Stegomyia</taxon>
    </lineage>
</organism>
<reference evidence="13" key="2">
    <citation type="submission" date="2025-05" db="UniProtKB">
        <authorList>
            <consortium name="EnsemblMetazoa"/>
        </authorList>
    </citation>
    <scope>IDENTIFICATION</scope>
    <source>
        <strain evidence="13">Foshan</strain>
    </source>
</reference>
<evidence type="ECO:0000256" key="11">
    <source>
        <dbReference type="SAM" id="MobiDB-lite"/>
    </source>
</evidence>
<evidence type="ECO:0000256" key="7">
    <source>
        <dbReference type="ARBA" id="ARBA00029502"/>
    </source>
</evidence>
<evidence type="ECO:0000256" key="5">
    <source>
        <dbReference type="ARBA" id="ARBA00023136"/>
    </source>
</evidence>
<keyword evidence="3 10" id="KW-0653">Protein transport</keyword>
<sequence length="282" mass="31086">MSEGQESPPGDMEGVQSTEPPVPPLIPPREHLITTAIKFLNNPNVMRSAITQKQSFLRSKGLTEEEIQLACERAGVFTKDPNIQSQTVISMGVGTSGVPAGYSKTNYVIQSRQSWLGRVKDMLSSVALVSGLMYGVYLFYKKFIEPLIFRGKKKKPVDEQIAELNQSVEVKIDSINFELIKIKDELARVHQAQSTAKELTSFKSDLDSIKGLLLNRKQFASPNLPVMPPSIPAWQLQSQSQERIPNSEGDTDKNDDNDTGSGSGSSENDVVLKNSDSSLEIM</sequence>
<dbReference type="PANTHER" id="PTHR23058">
    <property type="entry name" value="PEROXISOMAL MEMBRANE PROTEIN PEX14"/>
    <property type="match status" value="1"/>
</dbReference>
<evidence type="ECO:0000256" key="3">
    <source>
        <dbReference type="ARBA" id="ARBA00022927"/>
    </source>
</evidence>